<dbReference type="PRINTS" id="PR00113">
    <property type="entry name" value="ALKPHPHTASE"/>
</dbReference>
<dbReference type="GO" id="GO:0004035">
    <property type="term" value="F:alkaline phosphatase activity"/>
    <property type="evidence" value="ECO:0007669"/>
    <property type="project" value="TreeGrafter"/>
</dbReference>
<dbReference type="SUPFAM" id="SSF53649">
    <property type="entry name" value="Alkaline phosphatase-like"/>
    <property type="match status" value="1"/>
</dbReference>
<feature type="binding site" evidence="13">
    <location>
        <position position="353"/>
    </location>
    <ligand>
        <name>Zn(2+)</name>
        <dbReference type="ChEBI" id="CHEBI:29105"/>
        <label>1</label>
    </ligand>
</feature>
<reference evidence="16 17" key="1">
    <citation type="submission" date="2019-08" db="EMBL/GenBank/DDBJ databases">
        <title>Luteimonas viscosus sp. nov., isolated from soil of a sunflower field.</title>
        <authorList>
            <person name="Jianli Z."/>
            <person name="Ying Z."/>
        </authorList>
    </citation>
    <scope>NUCLEOTIDE SEQUENCE [LARGE SCALE GENOMIC DNA]</scope>
    <source>
        <strain evidence="16 17">XBU10</strain>
    </source>
</reference>
<proteinExistence type="inferred from homology"/>
<dbReference type="EMBL" id="VTFT01000001">
    <property type="protein sequence ID" value="TYT26774.1"/>
    <property type="molecule type" value="Genomic_DNA"/>
</dbReference>
<feature type="binding site" evidence="13">
    <location>
        <position position="348"/>
    </location>
    <ligand>
        <name>Mg(2+)</name>
        <dbReference type="ChEBI" id="CHEBI:18420"/>
    </ligand>
</feature>
<evidence type="ECO:0000256" key="11">
    <source>
        <dbReference type="ARBA" id="ARBA00023288"/>
    </source>
</evidence>
<keyword evidence="7 13" id="KW-0862">Zinc</keyword>
<gene>
    <name evidence="16" type="ORF">FZO89_11170</name>
</gene>
<evidence type="ECO:0000256" key="3">
    <source>
        <dbReference type="ARBA" id="ARBA00022553"/>
    </source>
</evidence>
<accession>A0A5D4XRS8</accession>
<comment type="cofactor">
    <cofactor evidence="13">
        <name>Zn(2+)</name>
        <dbReference type="ChEBI" id="CHEBI:29105"/>
    </cofactor>
    <text evidence="13">Binds 2 Zn(2+) ions.</text>
</comment>
<keyword evidence="9" id="KW-0472">Membrane</keyword>
<feature type="binding site" evidence="13">
    <location>
        <position position="395"/>
    </location>
    <ligand>
        <name>Zn(2+)</name>
        <dbReference type="ChEBI" id="CHEBI:29105"/>
        <label>2</label>
    </ligand>
</feature>
<dbReference type="SMART" id="SM00098">
    <property type="entry name" value="alkPPc"/>
    <property type="match status" value="1"/>
</dbReference>
<keyword evidence="6" id="KW-0378">Hydrolase</keyword>
<dbReference type="AlphaFoldDB" id="A0A5D4XRS8"/>
<keyword evidence="8 13" id="KW-0460">Magnesium</keyword>
<dbReference type="Proteomes" id="UP000324973">
    <property type="component" value="Unassembled WGS sequence"/>
</dbReference>
<feature type="active site" description="Phosphoserine intermediate" evidence="12">
    <location>
        <position position="127"/>
    </location>
</feature>
<feature type="chain" id="PRO_5022978318" evidence="15">
    <location>
        <begin position="24"/>
        <end position="559"/>
    </location>
</feature>
<feature type="binding site" evidence="13">
    <location>
        <position position="357"/>
    </location>
    <ligand>
        <name>Zn(2+)</name>
        <dbReference type="ChEBI" id="CHEBI:29105"/>
        <label>2</label>
    </ligand>
</feature>
<comment type="similarity">
    <text evidence="14">Belongs to the alkaline phosphatase family.</text>
</comment>
<dbReference type="GO" id="GO:0098552">
    <property type="term" value="C:side of membrane"/>
    <property type="evidence" value="ECO:0007669"/>
    <property type="project" value="UniProtKB-KW"/>
</dbReference>
<evidence type="ECO:0000256" key="7">
    <source>
        <dbReference type="ARBA" id="ARBA00022833"/>
    </source>
</evidence>
<feature type="binding site" evidence="13">
    <location>
        <position position="473"/>
    </location>
    <ligand>
        <name>Zn(2+)</name>
        <dbReference type="ChEBI" id="CHEBI:29105"/>
        <label>2</label>
    </ligand>
</feature>
<dbReference type="PANTHER" id="PTHR11596:SF5">
    <property type="entry name" value="ALKALINE PHOSPHATASE"/>
    <property type="match status" value="1"/>
</dbReference>
<evidence type="ECO:0000256" key="8">
    <source>
        <dbReference type="ARBA" id="ARBA00022842"/>
    </source>
</evidence>
<keyword evidence="15" id="KW-0732">Signal</keyword>
<dbReference type="Gene3D" id="3.40.720.10">
    <property type="entry name" value="Alkaline Phosphatase, subunit A"/>
    <property type="match status" value="1"/>
</dbReference>
<dbReference type="Pfam" id="PF00245">
    <property type="entry name" value="Alk_phosphatase"/>
    <property type="match status" value="1"/>
</dbReference>
<evidence type="ECO:0000256" key="13">
    <source>
        <dbReference type="PIRSR" id="PIRSR601952-2"/>
    </source>
</evidence>
<evidence type="ECO:0000256" key="2">
    <source>
        <dbReference type="ARBA" id="ARBA00022475"/>
    </source>
</evidence>
<organism evidence="16 17">
    <name type="scientific">Luteimonas viscosa</name>
    <dbReference type="NCBI Taxonomy" id="1132694"/>
    <lineage>
        <taxon>Bacteria</taxon>
        <taxon>Pseudomonadati</taxon>
        <taxon>Pseudomonadota</taxon>
        <taxon>Gammaproteobacteria</taxon>
        <taxon>Lysobacterales</taxon>
        <taxon>Lysobacteraceae</taxon>
        <taxon>Luteimonas</taxon>
    </lineage>
</organism>
<keyword evidence="3" id="KW-0597">Phosphoprotein</keyword>
<dbReference type="RefSeq" id="WP_149103328.1">
    <property type="nucleotide sequence ID" value="NZ_VTFT01000001.1"/>
</dbReference>
<feature type="binding site" evidence="13">
    <location>
        <position position="77"/>
    </location>
    <ligand>
        <name>Mg(2+)</name>
        <dbReference type="ChEBI" id="CHEBI:18420"/>
    </ligand>
</feature>
<dbReference type="CDD" id="cd16012">
    <property type="entry name" value="ALP"/>
    <property type="match status" value="1"/>
</dbReference>
<keyword evidence="2" id="KW-1003">Cell membrane</keyword>
<comment type="cofactor">
    <cofactor evidence="13">
        <name>Mg(2+)</name>
        <dbReference type="ChEBI" id="CHEBI:18420"/>
    </cofactor>
    <text evidence="13">Binds 1 Mg(2+) ion.</text>
</comment>
<feature type="binding site" evidence="13">
    <location>
        <position position="190"/>
    </location>
    <ligand>
        <name>Mg(2+)</name>
        <dbReference type="ChEBI" id="CHEBI:18420"/>
    </ligand>
</feature>
<feature type="binding site" evidence="13">
    <location>
        <position position="77"/>
    </location>
    <ligand>
        <name>Zn(2+)</name>
        <dbReference type="ChEBI" id="CHEBI:29105"/>
        <label>2</label>
    </ligand>
</feature>
<evidence type="ECO:0000256" key="15">
    <source>
        <dbReference type="SAM" id="SignalP"/>
    </source>
</evidence>
<dbReference type="FunFam" id="3.40.720.10:FF:000008">
    <property type="entry name" value="Alkaline phosphatase"/>
    <property type="match status" value="1"/>
</dbReference>
<dbReference type="GO" id="GO:0046872">
    <property type="term" value="F:metal ion binding"/>
    <property type="evidence" value="ECO:0007669"/>
    <property type="project" value="UniProtKB-KW"/>
</dbReference>
<comment type="subcellular location">
    <subcellularLocation>
        <location evidence="1">Cell membrane</location>
        <topology evidence="1">Lipid-anchor</topology>
        <topology evidence="1">GPI-anchor</topology>
    </subcellularLocation>
</comment>
<dbReference type="GO" id="GO:0005886">
    <property type="term" value="C:plasma membrane"/>
    <property type="evidence" value="ECO:0007669"/>
    <property type="project" value="UniProtKB-SubCell"/>
</dbReference>
<keyword evidence="4" id="KW-0336">GPI-anchor</keyword>
<evidence type="ECO:0000256" key="9">
    <source>
        <dbReference type="ARBA" id="ARBA00023136"/>
    </source>
</evidence>
<dbReference type="PANTHER" id="PTHR11596">
    <property type="entry name" value="ALKALINE PHOSPHATASE"/>
    <property type="match status" value="1"/>
</dbReference>
<feature type="binding site" evidence="13">
    <location>
        <position position="188"/>
    </location>
    <ligand>
        <name>Mg(2+)</name>
        <dbReference type="ChEBI" id="CHEBI:18420"/>
    </ligand>
</feature>
<evidence type="ECO:0000313" key="17">
    <source>
        <dbReference type="Proteomes" id="UP000324973"/>
    </source>
</evidence>
<protein>
    <submittedName>
        <fullName evidence="16">Alkaline phosphatase</fullName>
    </submittedName>
</protein>
<comment type="caution">
    <text evidence="16">The sequence shown here is derived from an EMBL/GenBank/DDBJ whole genome shotgun (WGS) entry which is preliminary data.</text>
</comment>
<evidence type="ECO:0000313" key="16">
    <source>
        <dbReference type="EMBL" id="TYT26774.1"/>
    </source>
</evidence>
<name>A0A5D4XRS8_9GAMM</name>
<feature type="signal peptide" evidence="15">
    <location>
        <begin position="1"/>
        <end position="23"/>
    </location>
</feature>
<keyword evidence="11" id="KW-0449">Lipoprotein</keyword>
<keyword evidence="5 13" id="KW-0479">Metal-binding</keyword>
<evidence type="ECO:0000256" key="5">
    <source>
        <dbReference type="ARBA" id="ARBA00022723"/>
    </source>
</evidence>
<evidence type="ECO:0000256" key="4">
    <source>
        <dbReference type="ARBA" id="ARBA00022622"/>
    </source>
</evidence>
<sequence>MRPLPTALSTALAVALLAAPVLSADTVHPIRKGMKVDTPREETPQRWYNQGARTARDAGARATDRNKARNVILFVGDGMGVSTVSAARILEGQLDDRPGEENRLSFERMPYLALSKTYSVDGQTPDSAPTATAMVAGIKTNQGVIGVTQYARHNDCASSRGQEVASILGIAEALGLATGVVSTARITHATPAAAYAHTPNRDWESDAELTDEAKRNGCKDIARQLVEFPYGDGIDVVLGGGRSYFLPETVADPEDAGARGRRKDGRNLAQEFASRPGASYVWNRAQFNAIEPGATRKLLGLFERSHMEYEYDRPTDAGKEPVLAAMTRKAVEILQANAGDKGFFLMVEAGRIDHAHHAGNASRALSDTIALSDAVRVARALTSEEDTLIVVTADHSHAFTIAGYPDRGNDILGNVVSGGQLALAGDGKPYTTVGYANGPGYRGDGARPDLTTVDTTDPDFLQEATVPLGSETHSAEDVGIYASGPGAHAFAGVVEQNVIFHVMAQSQKNINDFLCALFGGCGTSGIGARAGGRKPIQPPLMAADLRAGMAQRKPLSTNR</sequence>
<dbReference type="InterPro" id="IPR017850">
    <property type="entry name" value="Alkaline_phosphatase_core_sf"/>
</dbReference>
<evidence type="ECO:0000256" key="1">
    <source>
        <dbReference type="ARBA" id="ARBA00004609"/>
    </source>
</evidence>
<dbReference type="InterPro" id="IPR001952">
    <property type="entry name" value="Alkaline_phosphatase"/>
</dbReference>
<evidence type="ECO:0000256" key="12">
    <source>
        <dbReference type="PIRSR" id="PIRSR601952-1"/>
    </source>
</evidence>
<keyword evidence="17" id="KW-1185">Reference proteome</keyword>
<feature type="binding site" evidence="13">
    <location>
        <position position="394"/>
    </location>
    <ligand>
        <name>Zn(2+)</name>
        <dbReference type="ChEBI" id="CHEBI:29105"/>
        <label>2</label>
    </ligand>
</feature>
<keyword evidence="10" id="KW-0325">Glycoprotein</keyword>
<evidence type="ECO:0000256" key="6">
    <source>
        <dbReference type="ARBA" id="ARBA00022801"/>
    </source>
</evidence>
<dbReference type="OrthoDB" id="9794455at2"/>
<evidence type="ECO:0000256" key="14">
    <source>
        <dbReference type="RuleBase" id="RU003946"/>
    </source>
</evidence>
<evidence type="ECO:0000256" key="10">
    <source>
        <dbReference type="ARBA" id="ARBA00023180"/>
    </source>
</evidence>